<accession>A0A0D2BVJ5</accession>
<dbReference type="CDD" id="cd05233">
    <property type="entry name" value="SDR_c"/>
    <property type="match status" value="1"/>
</dbReference>
<dbReference type="InterPro" id="IPR020904">
    <property type="entry name" value="Sc_DH/Rdtase_CS"/>
</dbReference>
<dbReference type="EMBL" id="KN847046">
    <property type="protein sequence ID" value="KIW23053.1"/>
    <property type="molecule type" value="Genomic_DNA"/>
</dbReference>
<proteinExistence type="inferred from homology"/>
<sequence>MESLAGKTAIVTGGSRGIGATIATHFAQEGVSKIAITYAGNIQAAEETLTKLRSLGVAKAIALQANLLDPTFGPDLIPKVLQGLETQKIDIIVNNAGINAGEYLQPTSRTTADIFGKMLQANAYAPLSLINAALPHLPEKGGRIINISSVSSKLANGDMYLTYGASKAALDSITRSLAANLGVQTGATFNSVSVGTTRTDVIQTMLDQYGDKLREQLSSAFTAEKRIGEAEDVAFVVGFLASDKSRWINGASIPANGGQKDLLALQG</sequence>
<dbReference type="PRINTS" id="PR00080">
    <property type="entry name" value="SDRFAMILY"/>
</dbReference>
<dbReference type="AlphaFoldDB" id="A0A0D2BVJ5"/>
<dbReference type="GO" id="GO:0016614">
    <property type="term" value="F:oxidoreductase activity, acting on CH-OH group of donors"/>
    <property type="evidence" value="ECO:0007669"/>
    <property type="project" value="UniProtKB-ARBA"/>
</dbReference>
<keyword evidence="3" id="KW-0560">Oxidoreductase</keyword>
<organism evidence="4 5">
    <name type="scientific">Cladophialophora immunda</name>
    <dbReference type="NCBI Taxonomy" id="569365"/>
    <lineage>
        <taxon>Eukaryota</taxon>
        <taxon>Fungi</taxon>
        <taxon>Dikarya</taxon>
        <taxon>Ascomycota</taxon>
        <taxon>Pezizomycotina</taxon>
        <taxon>Eurotiomycetes</taxon>
        <taxon>Chaetothyriomycetidae</taxon>
        <taxon>Chaetothyriales</taxon>
        <taxon>Herpotrichiellaceae</taxon>
        <taxon>Cladophialophora</taxon>
    </lineage>
</organism>
<reference evidence="4 5" key="1">
    <citation type="submission" date="2015-01" db="EMBL/GenBank/DDBJ databases">
        <title>The Genome Sequence of Cladophialophora immunda CBS83496.</title>
        <authorList>
            <consortium name="The Broad Institute Genomics Platform"/>
            <person name="Cuomo C."/>
            <person name="de Hoog S."/>
            <person name="Gorbushina A."/>
            <person name="Stielow B."/>
            <person name="Teixiera M."/>
            <person name="Abouelleil A."/>
            <person name="Chapman S.B."/>
            <person name="Priest M."/>
            <person name="Young S.K."/>
            <person name="Wortman J."/>
            <person name="Nusbaum C."/>
            <person name="Birren B."/>
        </authorList>
    </citation>
    <scope>NUCLEOTIDE SEQUENCE [LARGE SCALE GENOMIC DNA]</scope>
    <source>
        <strain evidence="4 5">CBS 83496</strain>
    </source>
</reference>
<comment type="similarity">
    <text evidence="1">Belongs to the short-chain dehydrogenases/reductases (SDR) family.</text>
</comment>
<dbReference type="RefSeq" id="XP_016243269.1">
    <property type="nucleotide sequence ID" value="XM_016398707.1"/>
</dbReference>
<dbReference type="HOGENOM" id="CLU_010194_1_3_1"/>
<dbReference type="SUPFAM" id="SSF51735">
    <property type="entry name" value="NAD(P)-binding Rossmann-fold domains"/>
    <property type="match status" value="1"/>
</dbReference>
<dbReference type="STRING" id="569365.A0A0D2BVJ5"/>
<dbReference type="FunFam" id="3.40.50.720:FF:000084">
    <property type="entry name" value="Short-chain dehydrogenase reductase"/>
    <property type="match status" value="1"/>
</dbReference>
<dbReference type="VEuPathDB" id="FungiDB:PV07_11285"/>
<keyword evidence="2" id="KW-0521">NADP</keyword>
<dbReference type="Gene3D" id="3.40.50.720">
    <property type="entry name" value="NAD(P)-binding Rossmann-like Domain"/>
    <property type="match status" value="1"/>
</dbReference>
<evidence type="ECO:0000256" key="2">
    <source>
        <dbReference type="ARBA" id="ARBA00022857"/>
    </source>
</evidence>
<dbReference type="InterPro" id="IPR036291">
    <property type="entry name" value="NAD(P)-bd_dom_sf"/>
</dbReference>
<evidence type="ECO:0000313" key="4">
    <source>
        <dbReference type="EMBL" id="KIW23053.1"/>
    </source>
</evidence>
<protein>
    <recommendedName>
        <fullName evidence="6">3-oxoacyl-[acyl-carrier-protein] reductase</fullName>
    </recommendedName>
</protein>
<keyword evidence="5" id="KW-1185">Reference proteome</keyword>
<evidence type="ECO:0000313" key="5">
    <source>
        <dbReference type="Proteomes" id="UP000054466"/>
    </source>
</evidence>
<dbReference type="Pfam" id="PF13561">
    <property type="entry name" value="adh_short_C2"/>
    <property type="match status" value="1"/>
</dbReference>
<dbReference type="InterPro" id="IPR002347">
    <property type="entry name" value="SDR_fam"/>
</dbReference>
<name>A0A0D2BVJ5_9EURO</name>
<dbReference type="PANTHER" id="PTHR48107">
    <property type="entry name" value="NADPH-DEPENDENT ALDEHYDE REDUCTASE-LIKE PROTEIN, CHLOROPLASTIC-RELATED"/>
    <property type="match status" value="1"/>
</dbReference>
<evidence type="ECO:0008006" key="6">
    <source>
        <dbReference type="Google" id="ProtNLM"/>
    </source>
</evidence>
<dbReference type="PANTHER" id="PTHR48107:SF7">
    <property type="entry name" value="RE15974P"/>
    <property type="match status" value="1"/>
</dbReference>
<dbReference type="PRINTS" id="PR00081">
    <property type="entry name" value="GDHRDH"/>
</dbReference>
<evidence type="ECO:0000256" key="3">
    <source>
        <dbReference type="ARBA" id="ARBA00023002"/>
    </source>
</evidence>
<dbReference type="GeneID" id="27350479"/>
<dbReference type="PROSITE" id="PS00061">
    <property type="entry name" value="ADH_SHORT"/>
    <property type="match status" value="1"/>
</dbReference>
<dbReference type="Proteomes" id="UP000054466">
    <property type="component" value="Unassembled WGS sequence"/>
</dbReference>
<gene>
    <name evidence="4" type="ORF">PV07_11285</name>
</gene>
<evidence type="ECO:0000256" key="1">
    <source>
        <dbReference type="ARBA" id="ARBA00006484"/>
    </source>
</evidence>
<dbReference type="OrthoDB" id="47007at2759"/>